<keyword evidence="4 5" id="KW-0067">ATP-binding</keyword>
<keyword evidence="2 5" id="KW-0547">Nucleotide-binding</keyword>
<evidence type="ECO:0000256" key="2">
    <source>
        <dbReference type="ARBA" id="ARBA00022741"/>
    </source>
</evidence>
<dbReference type="GO" id="GO:0016301">
    <property type="term" value="F:kinase activity"/>
    <property type="evidence" value="ECO:0007669"/>
    <property type="project" value="UniProtKB-KW"/>
</dbReference>
<dbReference type="PANTHER" id="PTHR21299:SF2">
    <property type="entry name" value="CYTIDYLATE KINASE"/>
    <property type="match status" value="1"/>
</dbReference>
<feature type="domain" description="Cytidylate kinase" evidence="6">
    <location>
        <begin position="8"/>
        <end position="218"/>
    </location>
</feature>
<comment type="catalytic activity">
    <reaction evidence="5">
        <text>dCMP + ATP = dCDP + ADP</text>
        <dbReference type="Rhea" id="RHEA:25094"/>
        <dbReference type="ChEBI" id="CHEBI:30616"/>
        <dbReference type="ChEBI" id="CHEBI:57566"/>
        <dbReference type="ChEBI" id="CHEBI:58593"/>
        <dbReference type="ChEBI" id="CHEBI:456216"/>
        <dbReference type="EC" id="2.7.4.25"/>
    </reaction>
</comment>
<dbReference type="PANTHER" id="PTHR21299">
    <property type="entry name" value="CYTIDYLATE KINASE/PANTOATE-BETA-ALANINE LIGASE"/>
    <property type="match status" value="1"/>
</dbReference>
<dbReference type="Proteomes" id="UP001524478">
    <property type="component" value="Unassembled WGS sequence"/>
</dbReference>
<dbReference type="CDD" id="cd02020">
    <property type="entry name" value="CMPK"/>
    <property type="match status" value="1"/>
</dbReference>
<evidence type="ECO:0000256" key="1">
    <source>
        <dbReference type="ARBA" id="ARBA00022679"/>
    </source>
</evidence>
<evidence type="ECO:0000313" key="8">
    <source>
        <dbReference type="Proteomes" id="UP001524478"/>
    </source>
</evidence>
<evidence type="ECO:0000259" key="6">
    <source>
        <dbReference type="Pfam" id="PF02224"/>
    </source>
</evidence>
<comment type="similarity">
    <text evidence="5">Belongs to the cytidylate kinase family. Type 1 subfamily.</text>
</comment>
<dbReference type="NCBIfam" id="TIGR00017">
    <property type="entry name" value="cmk"/>
    <property type="match status" value="1"/>
</dbReference>
<gene>
    <name evidence="5 7" type="primary">cmk</name>
    <name evidence="7" type="ORF">NE686_01190</name>
</gene>
<keyword evidence="8" id="KW-1185">Reference proteome</keyword>
<dbReference type="EMBL" id="JANGAC010000001">
    <property type="protein sequence ID" value="MCQ4921685.1"/>
    <property type="molecule type" value="Genomic_DNA"/>
</dbReference>
<reference evidence="7 8" key="1">
    <citation type="submission" date="2022-06" db="EMBL/GenBank/DDBJ databases">
        <title>Isolation of gut microbiota from human fecal samples.</title>
        <authorList>
            <person name="Pamer E.G."/>
            <person name="Barat B."/>
            <person name="Waligurski E."/>
            <person name="Medina S."/>
            <person name="Paddock L."/>
            <person name="Mostad J."/>
        </authorList>
    </citation>
    <scope>NUCLEOTIDE SEQUENCE [LARGE SCALE GENOMIC DNA]</scope>
    <source>
        <strain evidence="7 8">DFI.7.95</strain>
    </source>
</reference>
<comment type="caution">
    <text evidence="7">The sequence shown here is derived from an EMBL/GenBank/DDBJ whole genome shotgun (WGS) entry which is preliminary data.</text>
</comment>
<name>A0ABT1S5E0_9FIRM</name>
<dbReference type="HAMAP" id="MF_00238">
    <property type="entry name" value="Cytidyl_kinase_type1"/>
    <property type="match status" value="1"/>
</dbReference>
<protein>
    <recommendedName>
        <fullName evidence="5">Cytidylate kinase</fullName>
        <shortName evidence="5">CK</shortName>
        <ecNumber evidence="5">2.7.4.25</ecNumber>
    </recommendedName>
    <alternativeName>
        <fullName evidence="5">Cytidine monophosphate kinase</fullName>
        <shortName evidence="5">CMP kinase</shortName>
    </alternativeName>
</protein>
<comment type="catalytic activity">
    <reaction evidence="5">
        <text>CMP + ATP = CDP + ADP</text>
        <dbReference type="Rhea" id="RHEA:11600"/>
        <dbReference type="ChEBI" id="CHEBI:30616"/>
        <dbReference type="ChEBI" id="CHEBI:58069"/>
        <dbReference type="ChEBI" id="CHEBI:60377"/>
        <dbReference type="ChEBI" id="CHEBI:456216"/>
        <dbReference type="EC" id="2.7.4.25"/>
    </reaction>
</comment>
<dbReference type="InterPro" id="IPR003136">
    <property type="entry name" value="Cytidylate_kin"/>
</dbReference>
<comment type="subcellular location">
    <subcellularLocation>
        <location evidence="5">Cytoplasm</location>
    </subcellularLocation>
</comment>
<accession>A0ABT1S5E0</accession>
<evidence type="ECO:0000313" key="7">
    <source>
        <dbReference type="EMBL" id="MCQ4921685.1"/>
    </source>
</evidence>
<proteinExistence type="inferred from homology"/>
<dbReference type="InterPro" id="IPR011994">
    <property type="entry name" value="Cytidylate_kinase_dom"/>
</dbReference>
<keyword evidence="1 5" id="KW-0808">Transferase</keyword>
<dbReference type="EC" id="2.7.4.25" evidence="5"/>
<dbReference type="RefSeq" id="WP_216555860.1">
    <property type="nucleotide sequence ID" value="NZ_JAHLOH010000016.1"/>
</dbReference>
<organism evidence="7 8">
    <name type="scientific">Tissierella carlieri</name>
    <dbReference type="NCBI Taxonomy" id="689904"/>
    <lineage>
        <taxon>Bacteria</taxon>
        <taxon>Bacillati</taxon>
        <taxon>Bacillota</taxon>
        <taxon>Tissierellia</taxon>
        <taxon>Tissierellales</taxon>
        <taxon>Tissierellaceae</taxon>
        <taxon>Tissierella</taxon>
    </lineage>
</organism>
<keyword evidence="5" id="KW-0963">Cytoplasm</keyword>
<dbReference type="Pfam" id="PF02224">
    <property type="entry name" value="Cytidylate_kin"/>
    <property type="match status" value="1"/>
</dbReference>
<keyword evidence="3 5" id="KW-0418">Kinase</keyword>
<evidence type="ECO:0000256" key="4">
    <source>
        <dbReference type="ARBA" id="ARBA00022840"/>
    </source>
</evidence>
<evidence type="ECO:0000256" key="5">
    <source>
        <dbReference type="HAMAP-Rule" id="MF_00238"/>
    </source>
</evidence>
<sequence>MLGKNITIAIDGPAGAGKSTIAKKVAEDLSIEYIDTGAMYRALTLKVLKLGLNPESIDDVIDTMKDTSIDFRNNHIYLDDIQVDKEIRENIINKNVSFIAQIKEVREGMVKIQQELARTKSIIMDGRDIGTVVLPDADFKFFLTASVEERACRRYKELLEKGESGISYEQIKEEIENRDRIDSTREIAPLTESKDAYRLDTTNKTIDECVKDIISIVKRG</sequence>
<feature type="binding site" evidence="5">
    <location>
        <begin position="12"/>
        <end position="20"/>
    </location>
    <ligand>
        <name>ATP</name>
        <dbReference type="ChEBI" id="CHEBI:30616"/>
    </ligand>
</feature>
<evidence type="ECO:0000256" key="3">
    <source>
        <dbReference type="ARBA" id="ARBA00022777"/>
    </source>
</evidence>